<sequence length="650" mass="71390">MEHLQGPRKPLSVRRARSLDRSPNPWKDSESWGCQGSSPPTASSRQALPRSASDRSRHPKSRRASEAPATTGTALSQEGTKEFLPREQRPPKDAKKDKAQSRAQQGLLKTVMNFFLRTGPEETREKASRRAKGKEGLPQPAEAPESPGEPAPRKKAHDKKASRKKHSHKKYADEQTRGVQGQEVQGQEAALPQTAAVLRSEEADQGPGPRGGEDTGVHQSLLIQGQDAGVSASSSQATGRCQEEELKKLDKDTIIRMIVQMLREVGDRWEEEQLLASQLEVAPQNPAPPLRKKSQEKKSNLKKSFSHKKHSSEEPKRAGAADVSSPESRPSKRPSFLYMCVGGHRPSISSNLGLEEPEAQEALSTDCGSPSPFELSTQAGSRGPGEDLQLDRDSECKKFIQEIIALLQDEEEPEGEKQLHVQEPEVAVEHLSPPCRKKSQERKSSFIKAFSHKKHGSKEPKKGGVAGATSPESRLLKRPTYLALCVGGNRPSSASSLELEGLEFQESSPAEGGRVGSSEASSQAGSHKPEGRPLPDGACESKKLIIQKLVVLLQEVDGHLGEQIRRYPSFKRFFYQLPDESLVKLTATLRRQGACCPESDRNPAERPYQFAFGLANSRHNALSLMGLRYPQFPNREAPQNITSPEVQSPD</sequence>
<feature type="compositionally biased region" description="Low complexity" evidence="1">
    <location>
        <begin position="138"/>
        <end position="148"/>
    </location>
</feature>
<protein>
    <submittedName>
        <fullName evidence="5">Protein BNIP5</fullName>
    </submittedName>
</protein>
<feature type="compositionally biased region" description="Polar residues" evidence="1">
    <location>
        <begin position="32"/>
        <end position="46"/>
    </location>
</feature>
<keyword evidence="3" id="KW-1185">Reference proteome</keyword>
<proteinExistence type="predicted"/>
<dbReference type="PANTHER" id="PTHR22435:SF0">
    <property type="entry name" value="PROTEIN BNIP5"/>
    <property type="match status" value="1"/>
</dbReference>
<dbReference type="Proteomes" id="UP000504628">
    <property type="component" value="Chromosome 4"/>
</dbReference>
<gene>
    <name evidence="5" type="primary">BNIP5</name>
    <name evidence="2" type="ORF">HJG60_001879</name>
</gene>
<feature type="compositionally biased region" description="Basic residues" evidence="1">
    <location>
        <begin position="153"/>
        <end position="169"/>
    </location>
</feature>
<dbReference type="KEGG" id="pdic:114494951"/>
<feature type="compositionally biased region" description="Low complexity" evidence="1">
    <location>
        <begin position="178"/>
        <end position="188"/>
    </location>
</feature>
<feature type="region of interest" description="Disordered" evidence="1">
    <location>
        <begin position="409"/>
        <end position="472"/>
    </location>
</feature>
<feature type="compositionally biased region" description="Basic and acidic residues" evidence="1">
    <location>
        <begin position="119"/>
        <end position="128"/>
    </location>
</feature>
<dbReference type="CTD" id="389384"/>
<feature type="region of interest" description="Disordered" evidence="1">
    <location>
        <begin position="279"/>
        <end position="392"/>
    </location>
</feature>
<feature type="compositionally biased region" description="Basic and acidic residues" evidence="1">
    <location>
        <begin position="79"/>
        <end position="100"/>
    </location>
</feature>
<evidence type="ECO:0000256" key="1">
    <source>
        <dbReference type="SAM" id="MobiDB-lite"/>
    </source>
</evidence>
<evidence type="ECO:0000313" key="5">
    <source>
        <dbReference type="RefSeq" id="XP_035879921.1"/>
    </source>
</evidence>
<reference evidence="5" key="2">
    <citation type="submission" date="2025-04" db="UniProtKB">
        <authorList>
            <consortium name="RefSeq"/>
        </authorList>
    </citation>
    <scope>IDENTIFICATION</scope>
    <source>
        <tissue evidence="5">Muscle</tissue>
    </source>
</reference>
<feature type="region of interest" description="Disordered" evidence="1">
    <location>
        <begin position="1"/>
        <end position="247"/>
    </location>
</feature>
<name>A0A7E6DLC0_9CHIR</name>
<feature type="compositionally biased region" description="Basic and acidic residues" evidence="1">
    <location>
        <begin position="527"/>
        <end position="537"/>
    </location>
</feature>
<feature type="compositionally biased region" description="Polar residues" evidence="1">
    <location>
        <begin position="68"/>
        <end position="78"/>
    </location>
</feature>
<dbReference type="InterPro" id="IPR031362">
    <property type="entry name" value="BNIP5"/>
</dbReference>
<dbReference type="RefSeq" id="XP_035879921.1">
    <property type="nucleotide sequence ID" value="XM_036024028.1"/>
</dbReference>
<organism evidence="3 5">
    <name type="scientific">Phyllostomus discolor</name>
    <name type="common">pale spear-nosed bat</name>
    <dbReference type="NCBI Taxonomy" id="89673"/>
    <lineage>
        <taxon>Eukaryota</taxon>
        <taxon>Metazoa</taxon>
        <taxon>Chordata</taxon>
        <taxon>Craniata</taxon>
        <taxon>Vertebrata</taxon>
        <taxon>Euteleostomi</taxon>
        <taxon>Mammalia</taxon>
        <taxon>Eutheria</taxon>
        <taxon>Laurasiatheria</taxon>
        <taxon>Chiroptera</taxon>
        <taxon>Yangochiroptera</taxon>
        <taxon>Phyllostomidae</taxon>
        <taxon>Phyllostominae</taxon>
        <taxon>Phyllostomus</taxon>
    </lineage>
</organism>
<evidence type="ECO:0000313" key="2">
    <source>
        <dbReference type="EMBL" id="KAF6112975.1"/>
    </source>
</evidence>
<feature type="compositionally biased region" description="Polar residues" evidence="1">
    <location>
        <begin position="362"/>
        <end position="380"/>
    </location>
</feature>
<accession>A0A7E6DLC0</accession>
<evidence type="ECO:0000313" key="3">
    <source>
        <dbReference type="Proteomes" id="UP000504628"/>
    </source>
</evidence>
<dbReference type="Pfam" id="PF15661">
    <property type="entry name" value="CF222"/>
    <property type="match status" value="1"/>
</dbReference>
<dbReference type="OrthoDB" id="9836802at2759"/>
<dbReference type="Proteomes" id="UP000664940">
    <property type="component" value="Unassembled WGS sequence"/>
</dbReference>
<feature type="region of interest" description="Disordered" evidence="1">
    <location>
        <begin position="497"/>
        <end position="537"/>
    </location>
</feature>
<dbReference type="AlphaFoldDB" id="A0A7E6DLC0"/>
<dbReference type="GeneID" id="114494951"/>
<dbReference type="EMBL" id="JABVXQ010000004">
    <property type="protein sequence ID" value="KAF6112975.1"/>
    <property type="molecule type" value="Genomic_DNA"/>
</dbReference>
<evidence type="ECO:0000313" key="4">
    <source>
        <dbReference type="Proteomes" id="UP000664940"/>
    </source>
</evidence>
<reference evidence="2 4" key="1">
    <citation type="journal article" date="2020" name="Nature">
        <title>Six reference-quality genomes reveal evolution of bat adaptations.</title>
        <authorList>
            <person name="Jebb D."/>
            <person name="Huang Z."/>
            <person name="Pippel M."/>
            <person name="Hughes G.M."/>
            <person name="Lavrichenko K."/>
            <person name="Devanna P."/>
            <person name="Winkler S."/>
            <person name="Jermiin L.S."/>
            <person name="Skirmuntt E.C."/>
            <person name="Katzourakis A."/>
            <person name="Burkitt-Gray L."/>
            <person name="Ray D.A."/>
            <person name="Sullivan K.A.M."/>
            <person name="Roscito J.G."/>
            <person name="Kirilenko B.M."/>
            <person name="Davalos L.M."/>
            <person name="Corthals A.P."/>
            <person name="Power M.L."/>
            <person name="Jones G."/>
            <person name="Ransome R.D."/>
            <person name="Dechmann D.K.N."/>
            <person name="Locatelli A.G."/>
            <person name="Puechmaille S.J."/>
            <person name="Fedrigo O."/>
            <person name="Jarvis E.D."/>
            <person name="Hiller M."/>
            <person name="Vernes S.C."/>
            <person name="Myers E.W."/>
            <person name="Teeling E.C."/>
        </authorList>
    </citation>
    <scope>NUCLEOTIDE SEQUENCE [LARGE SCALE GENOMIC DNA]</scope>
    <source>
        <strain evidence="2">Bat1K_MPI-CBG_1</strain>
    </source>
</reference>
<dbReference type="PANTHER" id="PTHR22435">
    <property type="entry name" value="CHROMOSOME 6 OPEN READING FRAME 222"/>
    <property type="match status" value="1"/>
</dbReference>
<feature type="compositionally biased region" description="Basic residues" evidence="1">
    <location>
        <begin position="290"/>
        <end position="310"/>
    </location>
</feature>